<reference evidence="4" key="1">
    <citation type="submission" date="2021-01" db="EMBL/GenBank/DDBJ databases">
        <authorList>
            <consortium name="Genoscope - CEA"/>
            <person name="William W."/>
        </authorList>
    </citation>
    <scope>NUCLEOTIDE SEQUENCE</scope>
</reference>
<evidence type="ECO:0000313" key="4">
    <source>
        <dbReference type="EMBL" id="CAD8142432.1"/>
    </source>
</evidence>
<keyword evidence="1" id="KW-0677">Repeat</keyword>
<dbReference type="OrthoDB" id="311088at2759"/>
<accession>A0A8S1SVF4</accession>
<dbReference type="PANTHER" id="PTHR44943">
    <property type="entry name" value="CELLULOSE SYNTHASE OPERON PROTEIN C"/>
    <property type="match status" value="1"/>
</dbReference>
<name>A0A8S1SVF4_PAROT</name>
<dbReference type="Pfam" id="PF13181">
    <property type="entry name" value="TPR_8"/>
    <property type="match status" value="1"/>
</dbReference>
<dbReference type="Proteomes" id="UP000683925">
    <property type="component" value="Unassembled WGS sequence"/>
</dbReference>
<gene>
    <name evidence="4" type="ORF">POCTA_138.1.T0130478</name>
</gene>
<dbReference type="EMBL" id="CAJJDP010000012">
    <property type="protein sequence ID" value="CAD8142432.1"/>
    <property type="molecule type" value="Genomic_DNA"/>
</dbReference>
<feature type="repeat" description="TPR" evidence="3">
    <location>
        <begin position="130"/>
        <end position="163"/>
    </location>
</feature>
<proteinExistence type="predicted"/>
<dbReference type="InterPro" id="IPR019734">
    <property type="entry name" value="TPR_rpt"/>
</dbReference>
<feature type="repeat" description="TPR" evidence="3">
    <location>
        <begin position="88"/>
        <end position="121"/>
    </location>
</feature>
<keyword evidence="2 3" id="KW-0802">TPR repeat</keyword>
<dbReference type="AlphaFoldDB" id="A0A8S1SVF4"/>
<evidence type="ECO:0000256" key="3">
    <source>
        <dbReference type="PROSITE-ProRule" id="PRU00339"/>
    </source>
</evidence>
<sequence length="178" mass="20734">MPKLKNISQELSNPNIERISLQVSNQRVDIINNFKFKKNQRMMITIIQKIGLKKVNNSYYQSKNIIHLDYINKQLNGMIKNYINPQYIDSLNVKGDCLGQLGQYKSAIERYDKALAINPQFAHSLMVKVQLIQLFNGVCLSSLCQYEQAIEWFDKAFKINPSRTNIDLFQHCHQHVSN</sequence>
<protein>
    <recommendedName>
        <fullName evidence="6">Tetratricopeptide repeat protein</fullName>
    </recommendedName>
</protein>
<dbReference type="Pfam" id="PF07719">
    <property type="entry name" value="TPR_2"/>
    <property type="match status" value="1"/>
</dbReference>
<evidence type="ECO:0000256" key="2">
    <source>
        <dbReference type="ARBA" id="ARBA00022803"/>
    </source>
</evidence>
<evidence type="ECO:0008006" key="6">
    <source>
        <dbReference type="Google" id="ProtNLM"/>
    </source>
</evidence>
<dbReference type="InterPro" id="IPR013105">
    <property type="entry name" value="TPR_2"/>
</dbReference>
<dbReference type="PROSITE" id="PS50005">
    <property type="entry name" value="TPR"/>
    <property type="match status" value="2"/>
</dbReference>
<dbReference type="SMART" id="SM00028">
    <property type="entry name" value="TPR"/>
    <property type="match status" value="2"/>
</dbReference>
<keyword evidence="5" id="KW-1185">Reference proteome</keyword>
<dbReference type="InterPro" id="IPR051685">
    <property type="entry name" value="Ycf3/AcsC/BcsC/TPR_MFPF"/>
</dbReference>
<evidence type="ECO:0000313" key="5">
    <source>
        <dbReference type="Proteomes" id="UP000683925"/>
    </source>
</evidence>
<comment type="caution">
    <text evidence="4">The sequence shown here is derived from an EMBL/GenBank/DDBJ whole genome shotgun (WGS) entry which is preliminary data.</text>
</comment>
<dbReference type="PANTHER" id="PTHR44943:SF4">
    <property type="entry name" value="TPR REPEAT-CONTAINING PROTEIN MJ0798"/>
    <property type="match status" value="1"/>
</dbReference>
<organism evidence="4 5">
    <name type="scientific">Paramecium octaurelia</name>
    <dbReference type="NCBI Taxonomy" id="43137"/>
    <lineage>
        <taxon>Eukaryota</taxon>
        <taxon>Sar</taxon>
        <taxon>Alveolata</taxon>
        <taxon>Ciliophora</taxon>
        <taxon>Intramacronucleata</taxon>
        <taxon>Oligohymenophorea</taxon>
        <taxon>Peniculida</taxon>
        <taxon>Parameciidae</taxon>
        <taxon>Paramecium</taxon>
    </lineage>
</organism>
<evidence type="ECO:0000256" key="1">
    <source>
        <dbReference type="ARBA" id="ARBA00022737"/>
    </source>
</evidence>